<evidence type="ECO:0000313" key="2">
    <source>
        <dbReference type="Proteomes" id="UP000775213"/>
    </source>
</evidence>
<protein>
    <submittedName>
        <fullName evidence="1">Uncharacterized protein</fullName>
    </submittedName>
</protein>
<dbReference type="Proteomes" id="UP000775213">
    <property type="component" value="Unassembled WGS sequence"/>
</dbReference>
<keyword evidence="2" id="KW-1185">Reference proteome</keyword>
<organism evidence="1 2">
    <name type="scientific">Dendrobium chrysotoxum</name>
    <name type="common">Orchid</name>
    <dbReference type="NCBI Taxonomy" id="161865"/>
    <lineage>
        <taxon>Eukaryota</taxon>
        <taxon>Viridiplantae</taxon>
        <taxon>Streptophyta</taxon>
        <taxon>Embryophyta</taxon>
        <taxon>Tracheophyta</taxon>
        <taxon>Spermatophyta</taxon>
        <taxon>Magnoliopsida</taxon>
        <taxon>Liliopsida</taxon>
        <taxon>Asparagales</taxon>
        <taxon>Orchidaceae</taxon>
        <taxon>Epidendroideae</taxon>
        <taxon>Malaxideae</taxon>
        <taxon>Dendrobiinae</taxon>
        <taxon>Dendrobium</taxon>
    </lineage>
</organism>
<accession>A0AAV7HDP9</accession>
<comment type="caution">
    <text evidence="1">The sequence shown here is derived from an EMBL/GenBank/DDBJ whole genome shotgun (WGS) entry which is preliminary data.</text>
</comment>
<gene>
    <name evidence="1" type="ORF">IEQ34_005678</name>
</gene>
<proteinExistence type="predicted"/>
<evidence type="ECO:0000313" key="1">
    <source>
        <dbReference type="EMBL" id="KAH0465575.1"/>
    </source>
</evidence>
<sequence>MRGYQVELHKVGKCQTWFKRAGADSKTQVGVHVPVPASSESPGRHWCYATSTWSHEYAGSRHEDESMFSVESVEASYMSQGELKHSEEGEMGLELTLGLELLSRRGDDGTSPDVRRCKNTCPIA</sequence>
<dbReference type="AlphaFoldDB" id="A0AAV7HDP9"/>
<name>A0AAV7HDP9_DENCH</name>
<reference evidence="1 2" key="1">
    <citation type="journal article" date="2021" name="Hortic Res">
        <title>Chromosome-scale assembly of the Dendrobium chrysotoxum genome enhances the understanding of orchid evolution.</title>
        <authorList>
            <person name="Zhang Y."/>
            <person name="Zhang G.Q."/>
            <person name="Zhang D."/>
            <person name="Liu X.D."/>
            <person name="Xu X.Y."/>
            <person name="Sun W.H."/>
            <person name="Yu X."/>
            <person name="Zhu X."/>
            <person name="Wang Z.W."/>
            <person name="Zhao X."/>
            <person name="Zhong W.Y."/>
            <person name="Chen H."/>
            <person name="Yin W.L."/>
            <person name="Huang T."/>
            <person name="Niu S.C."/>
            <person name="Liu Z.J."/>
        </authorList>
    </citation>
    <scope>NUCLEOTIDE SEQUENCE [LARGE SCALE GENOMIC DNA]</scope>
    <source>
        <strain evidence="1">Lindl</strain>
    </source>
</reference>
<dbReference type="EMBL" id="JAGFBR010000006">
    <property type="protein sequence ID" value="KAH0465575.1"/>
    <property type="molecule type" value="Genomic_DNA"/>
</dbReference>